<protein>
    <recommendedName>
        <fullName evidence="5">Ser-Thr-rich glycosyl-phosphatidyl-inositol-anchored membrane family-domain-containing protein</fullName>
    </recommendedName>
</protein>
<feature type="compositionally biased region" description="Low complexity" evidence="1">
    <location>
        <begin position="207"/>
        <end position="220"/>
    </location>
</feature>
<evidence type="ECO:0000256" key="1">
    <source>
        <dbReference type="SAM" id="MobiDB-lite"/>
    </source>
</evidence>
<keyword evidence="4" id="KW-1185">Reference proteome</keyword>
<dbReference type="PANTHER" id="PTHR37487">
    <property type="entry name" value="CHROMOSOME 1, WHOLE GENOME SHOTGUN SEQUENCE"/>
    <property type="match status" value="1"/>
</dbReference>
<feature type="chain" id="PRO_5042217813" description="Ser-Thr-rich glycosyl-phosphatidyl-inositol-anchored membrane family-domain-containing protein" evidence="2">
    <location>
        <begin position="17"/>
        <end position="258"/>
    </location>
</feature>
<evidence type="ECO:0000313" key="3">
    <source>
        <dbReference type="EMBL" id="GMK58882.1"/>
    </source>
</evidence>
<dbReference type="EMBL" id="BTCM01000006">
    <property type="protein sequence ID" value="GMK58882.1"/>
    <property type="molecule type" value="Genomic_DNA"/>
</dbReference>
<evidence type="ECO:0000313" key="4">
    <source>
        <dbReference type="Proteomes" id="UP001222932"/>
    </source>
</evidence>
<feature type="region of interest" description="Disordered" evidence="1">
    <location>
        <begin position="201"/>
        <end position="220"/>
    </location>
</feature>
<name>A0AAD3YED6_9TREE</name>
<keyword evidence="2" id="KW-0732">Signal</keyword>
<feature type="region of interest" description="Disordered" evidence="1">
    <location>
        <begin position="115"/>
        <end position="188"/>
    </location>
</feature>
<sequence>MLLTLIVAVSAVAAQGDIFAGGPVNDIRVSVDHVVQCEQATISWTGNSGAVDVKIGLGGYYLGTNWIAEIAHQTGSSTTWMVTQAAGAGTLIFQVTDTTGAFNYVQNVAIQSSDKTSCLSGGDQGSQATRTTSTAPTDSSFVSNSGTTSSTPTADIQTKSTAESTSSKEQNSVSGKEQNSQPWLDSTSTADVTSTLVAQAPPSRIESASAGSSSGPAASVARPAANALPSGVSSAAGAQSPTVAAGVVLAIAAVVASL</sequence>
<dbReference type="AlphaFoldDB" id="A0AAD3YED6"/>
<feature type="signal peptide" evidence="2">
    <location>
        <begin position="1"/>
        <end position="16"/>
    </location>
</feature>
<dbReference type="PANTHER" id="PTHR37487:SF2">
    <property type="entry name" value="EXPRESSED PROTEIN"/>
    <property type="match status" value="1"/>
</dbReference>
<feature type="compositionally biased region" description="Low complexity" evidence="1">
    <location>
        <begin position="158"/>
        <end position="169"/>
    </location>
</feature>
<feature type="compositionally biased region" description="Low complexity" evidence="1">
    <location>
        <begin position="139"/>
        <end position="151"/>
    </location>
</feature>
<proteinExistence type="predicted"/>
<comment type="caution">
    <text evidence="3">The sequence shown here is derived from an EMBL/GenBank/DDBJ whole genome shotgun (WGS) entry which is preliminary data.</text>
</comment>
<organism evidence="3 4">
    <name type="scientific">Cutaneotrichosporon spelunceum</name>
    <dbReference type="NCBI Taxonomy" id="1672016"/>
    <lineage>
        <taxon>Eukaryota</taxon>
        <taxon>Fungi</taxon>
        <taxon>Dikarya</taxon>
        <taxon>Basidiomycota</taxon>
        <taxon>Agaricomycotina</taxon>
        <taxon>Tremellomycetes</taxon>
        <taxon>Trichosporonales</taxon>
        <taxon>Trichosporonaceae</taxon>
        <taxon>Cutaneotrichosporon</taxon>
    </lineage>
</organism>
<reference evidence="3" key="2">
    <citation type="submission" date="2023-06" db="EMBL/GenBank/DDBJ databases">
        <authorList>
            <person name="Kobayashi Y."/>
            <person name="Kayamori A."/>
            <person name="Aoki K."/>
            <person name="Shiwa Y."/>
            <person name="Fujita N."/>
            <person name="Sugita T."/>
            <person name="Iwasaki W."/>
            <person name="Tanaka N."/>
            <person name="Takashima M."/>
        </authorList>
    </citation>
    <scope>NUCLEOTIDE SEQUENCE</scope>
    <source>
        <strain evidence="3">HIS016</strain>
    </source>
</reference>
<evidence type="ECO:0008006" key="5">
    <source>
        <dbReference type="Google" id="ProtNLM"/>
    </source>
</evidence>
<reference evidence="3" key="1">
    <citation type="journal article" date="2023" name="BMC Genomics">
        <title>Chromosome-level genome assemblies of Cutaneotrichosporon spp. (Trichosporonales, Basidiomycota) reveal imbalanced evolution between nucleotide sequences and chromosome synteny.</title>
        <authorList>
            <person name="Kobayashi Y."/>
            <person name="Kayamori A."/>
            <person name="Aoki K."/>
            <person name="Shiwa Y."/>
            <person name="Matsutani M."/>
            <person name="Fujita N."/>
            <person name="Sugita T."/>
            <person name="Iwasaki W."/>
            <person name="Tanaka N."/>
            <person name="Takashima M."/>
        </authorList>
    </citation>
    <scope>NUCLEOTIDE SEQUENCE</scope>
    <source>
        <strain evidence="3">HIS016</strain>
    </source>
</reference>
<dbReference type="Proteomes" id="UP001222932">
    <property type="component" value="Unassembled WGS sequence"/>
</dbReference>
<evidence type="ECO:0000256" key="2">
    <source>
        <dbReference type="SAM" id="SignalP"/>
    </source>
</evidence>
<feature type="compositionally biased region" description="Polar residues" evidence="1">
    <location>
        <begin position="115"/>
        <end position="138"/>
    </location>
</feature>
<feature type="compositionally biased region" description="Polar residues" evidence="1">
    <location>
        <begin position="170"/>
        <end position="188"/>
    </location>
</feature>
<gene>
    <name evidence="3" type="ORF">CspeluHIS016_0603240</name>
</gene>
<accession>A0AAD3YED6</accession>